<evidence type="ECO:0000256" key="2">
    <source>
        <dbReference type="SAM" id="Phobius"/>
    </source>
</evidence>
<feature type="transmembrane region" description="Helical" evidence="2">
    <location>
        <begin position="173"/>
        <end position="192"/>
    </location>
</feature>
<dbReference type="Proteomes" id="UP000199420">
    <property type="component" value="Unassembled WGS sequence"/>
</dbReference>
<feature type="compositionally biased region" description="Polar residues" evidence="1">
    <location>
        <begin position="277"/>
        <end position="288"/>
    </location>
</feature>
<feature type="transmembrane region" description="Helical" evidence="2">
    <location>
        <begin position="212"/>
        <end position="235"/>
    </location>
</feature>
<name>A0A1H6UHK5_9GAMM</name>
<keyword evidence="2" id="KW-0472">Membrane</keyword>
<organism evidence="3 4">
    <name type="scientific">Frateuria terrea</name>
    <dbReference type="NCBI Taxonomy" id="529704"/>
    <lineage>
        <taxon>Bacteria</taxon>
        <taxon>Pseudomonadati</taxon>
        <taxon>Pseudomonadota</taxon>
        <taxon>Gammaproteobacteria</taxon>
        <taxon>Lysobacterales</taxon>
        <taxon>Rhodanobacteraceae</taxon>
        <taxon>Frateuria</taxon>
    </lineage>
</organism>
<evidence type="ECO:0000256" key="1">
    <source>
        <dbReference type="SAM" id="MobiDB-lite"/>
    </source>
</evidence>
<accession>A0A1H6UHK5</accession>
<gene>
    <name evidence="3" type="ORF">SAMN04487997_1951</name>
</gene>
<dbReference type="EMBL" id="FNYC01000003">
    <property type="protein sequence ID" value="SEI89257.1"/>
    <property type="molecule type" value="Genomic_DNA"/>
</dbReference>
<feature type="region of interest" description="Disordered" evidence="1">
    <location>
        <begin position="264"/>
        <end position="288"/>
    </location>
</feature>
<feature type="transmembrane region" description="Helical" evidence="2">
    <location>
        <begin position="51"/>
        <end position="71"/>
    </location>
</feature>
<dbReference type="STRING" id="529704.SAMN02927913_1775"/>
<reference evidence="3 4" key="1">
    <citation type="submission" date="2016-10" db="EMBL/GenBank/DDBJ databases">
        <authorList>
            <person name="de Groot N.N."/>
        </authorList>
    </citation>
    <scope>NUCLEOTIDE SEQUENCE [LARGE SCALE GENOMIC DNA]</scope>
    <source>
        <strain evidence="3 4">DSM 26515</strain>
    </source>
</reference>
<dbReference type="AlphaFoldDB" id="A0A1H6UHK5"/>
<dbReference type="RefSeq" id="WP_175483716.1">
    <property type="nucleotide sequence ID" value="NZ_FNYC01000003.1"/>
</dbReference>
<keyword evidence="2" id="KW-1133">Transmembrane helix</keyword>
<feature type="transmembrane region" description="Helical" evidence="2">
    <location>
        <begin position="26"/>
        <end position="45"/>
    </location>
</feature>
<evidence type="ECO:0000313" key="4">
    <source>
        <dbReference type="Proteomes" id="UP000199420"/>
    </source>
</evidence>
<protein>
    <submittedName>
        <fullName evidence="3">Uncharacterized protein</fullName>
    </submittedName>
</protein>
<keyword evidence="2" id="KW-0812">Transmembrane</keyword>
<sequence length="288" mass="31685">MTPRLPSNWMTKAALVLDPYERQARLSPAFLCLAPAMVMAVALYSSQLWSLWSLASLAVTVGVMYLLADVARSLGKAKEKKLSARWGGPPSTQVLRHRNDVFDAVTKGRYHAFLAKKIKTDFPSAADERANPAAADEVYTAGCTWLREATRDKKKFALLFGANVNYGYRRNGYGLRWLGLGICGAVIAWTFLRHGLVAFEQRVAAAPDLESVLSAGEVATVLTAVCMALLWLLYFTQGRVRQAAFFYAERLIVACEVLPAPARKAPARKPKPKNVNGRATTKGTYRSV</sequence>
<proteinExistence type="predicted"/>
<evidence type="ECO:0000313" key="3">
    <source>
        <dbReference type="EMBL" id="SEI89257.1"/>
    </source>
</evidence>
<keyword evidence="4" id="KW-1185">Reference proteome</keyword>